<dbReference type="InterPro" id="IPR006073">
    <property type="entry name" value="GTP-bd"/>
</dbReference>
<dbReference type="InterPro" id="IPR031167">
    <property type="entry name" value="G_OBG"/>
</dbReference>
<evidence type="ECO:0000256" key="1">
    <source>
        <dbReference type="ARBA" id="ARBA00007699"/>
    </source>
</evidence>
<name>A0A9W9Z425_9CNID</name>
<evidence type="ECO:0000259" key="6">
    <source>
        <dbReference type="PROSITE" id="PS51710"/>
    </source>
</evidence>
<dbReference type="InterPro" id="IPR006169">
    <property type="entry name" value="GTP1_OBG_dom"/>
</dbReference>
<evidence type="ECO:0000313" key="9">
    <source>
        <dbReference type="Proteomes" id="UP001163046"/>
    </source>
</evidence>
<dbReference type="PROSITE" id="PS51710">
    <property type="entry name" value="G_OBG"/>
    <property type="match status" value="1"/>
</dbReference>
<sequence length="348" mass="37508">MNVRWCATNISRWFSSKADKKRQFIDWKKVILKAGDGGNGSVHFRRQKYQPKAGPDGGDGGRGGSVVLIADYSVKEFAHLPKHIKAENGGAGRADDCKGKNASDCTFKVPLGTVVKAHGHVIADMTAEGETFVAAQGGLGGLGNAYFKTALDQAPNISTEGTPGEEKVVELELKTIADIGLVGFPNAGKSTLLRAISRAMPTVAAYPFTTINPHVGIVEFEDYLQIAVADIPGLISGAHLNKGLGHAFLRHIERCRCLLYVLDISQTDSLTAFASLREELELYKDQLSKRPAAIVANKIDIVESESVIQQVVDTLPLPVIPVSAKHGKGIPELKKKLQKLFNDTVVIF</sequence>
<dbReference type="PROSITE" id="PS51883">
    <property type="entry name" value="OBG"/>
    <property type="match status" value="1"/>
</dbReference>
<dbReference type="InterPro" id="IPR014100">
    <property type="entry name" value="GTP-bd_Obg/CgtA"/>
</dbReference>
<dbReference type="EMBL" id="MU826827">
    <property type="protein sequence ID" value="KAJ7374545.1"/>
    <property type="molecule type" value="Genomic_DNA"/>
</dbReference>
<gene>
    <name evidence="8" type="ORF">OS493_004883</name>
</gene>
<dbReference type="PRINTS" id="PR00326">
    <property type="entry name" value="GTP1OBG"/>
</dbReference>
<dbReference type="GO" id="GO:0000287">
    <property type="term" value="F:magnesium ion binding"/>
    <property type="evidence" value="ECO:0007669"/>
    <property type="project" value="InterPro"/>
</dbReference>
<evidence type="ECO:0000256" key="4">
    <source>
        <dbReference type="ARBA" id="ARBA00023134"/>
    </source>
</evidence>
<keyword evidence="9" id="KW-1185">Reference proteome</keyword>
<dbReference type="NCBIfam" id="TIGR02729">
    <property type="entry name" value="Obg_CgtA"/>
    <property type="match status" value="1"/>
</dbReference>
<comment type="caution">
    <text evidence="8">The sequence shown here is derived from an EMBL/GenBank/DDBJ whole genome shotgun (WGS) entry which is preliminary data.</text>
</comment>
<dbReference type="HAMAP" id="MF_01454">
    <property type="entry name" value="GTPase_Obg"/>
    <property type="match status" value="1"/>
</dbReference>
<evidence type="ECO:0000313" key="8">
    <source>
        <dbReference type="EMBL" id="KAJ7374545.1"/>
    </source>
</evidence>
<dbReference type="CDD" id="cd01898">
    <property type="entry name" value="Obg"/>
    <property type="match status" value="1"/>
</dbReference>
<dbReference type="InterPro" id="IPR027417">
    <property type="entry name" value="P-loop_NTPase"/>
</dbReference>
<evidence type="ECO:0000256" key="5">
    <source>
        <dbReference type="SAM" id="MobiDB-lite"/>
    </source>
</evidence>
<dbReference type="NCBIfam" id="NF008956">
    <property type="entry name" value="PRK12299.1"/>
    <property type="match status" value="1"/>
</dbReference>
<dbReference type="GO" id="GO:0005525">
    <property type="term" value="F:GTP binding"/>
    <property type="evidence" value="ECO:0007669"/>
    <property type="project" value="UniProtKB-KW"/>
</dbReference>
<dbReference type="InterPro" id="IPR045086">
    <property type="entry name" value="OBG_GTPase"/>
</dbReference>
<dbReference type="PANTHER" id="PTHR11702:SF31">
    <property type="entry name" value="MITOCHONDRIAL RIBOSOME-ASSOCIATED GTPASE 2"/>
    <property type="match status" value="1"/>
</dbReference>
<dbReference type="Proteomes" id="UP001163046">
    <property type="component" value="Unassembled WGS sequence"/>
</dbReference>
<dbReference type="Gene3D" id="3.40.50.300">
    <property type="entry name" value="P-loop containing nucleotide triphosphate hydrolases"/>
    <property type="match status" value="1"/>
</dbReference>
<dbReference type="PANTHER" id="PTHR11702">
    <property type="entry name" value="DEVELOPMENTALLY REGULATED GTP-BINDING PROTEIN-RELATED"/>
    <property type="match status" value="1"/>
</dbReference>
<evidence type="ECO:0000256" key="3">
    <source>
        <dbReference type="ARBA" id="ARBA00022741"/>
    </source>
</evidence>
<dbReference type="GO" id="GO:0042254">
    <property type="term" value="P:ribosome biogenesis"/>
    <property type="evidence" value="ECO:0007669"/>
    <property type="project" value="UniProtKB-UniRule"/>
</dbReference>
<dbReference type="FunFam" id="2.70.210.12:FF:000001">
    <property type="entry name" value="GTPase Obg"/>
    <property type="match status" value="1"/>
</dbReference>
<dbReference type="SUPFAM" id="SSF52540">
    <property type="entry name" value="P-loop containing nucleoside triphosphate hydrolases"/>
    <property type="match status" value="1"/>
</dbReference>
<dbReference type="Gene3D" id="2.70.210.12">
    <property type="entry name" value="GTP1/OBG domain"/>
    <property type="match status" value="1"/>
</dbReference>
<comment type="similarity">
    <text evidence="1">Belongs to the TRAFAC class OBG-HflX-like GTPase superfamily. OBG GTPase family.</text>
</comment>
<feature type="domain" description="OBG-type G" evidence="6">
    <location>
        <begin position="177"/>
        <end position="342"/>
    </location>
</feature>
<evidence type="ECO:0008006" key="10">
    <source>
        <dbReference type="Google" id="ProtNLM"/>
    </source>
</evidence>
<evidence type="ECO:0000259" key="7">
    <source>
        <dbReference type="PROSITE" id="PS51883"/>
    </source>
</evidence>
<dbReference type="NCBIfam" id="TIGR00231">
    <property type="entry name" value="small_GTP"/>
    <property type="match status" value="1"/>
</dbReference>
<protein>
    <recommendedName>
        <fullName evidence="10">Mitochondrial ribosome-associated GTPase 2</fullName>
    </recommendedName>
</protein>
<reference evidence="8" key="1">
    <citation type="submission" date="2023-01" db="EMBL/GenBank/DDBJ databases">
        <title>Genome assembly of the deep-sea coral Lophelia pertusa.</title>
        <authorList>
            <person name="Herrera S."/>
            <person name="Cordes E."/>
        </authorList>
    </citation>
    <scope>NUCLEOTIDE SEQUENCE</scope>
    <source>
        <strain evidence="8">USNM1676648</strain>
        <tissue evidence="8">Polyp</tissue>
    </source>
</reference>
<organism evidence="8 9">
    <name type="scientific">Desmophyllum pertusum</name>
    <dbReference type="NCBI Taxonomy" id="174260"/>
    <lineage>
        <taxon>Eukaryota</taxon>
        <taxon>Metazoa</taxon>
        <taxon>Cnidaria</taxon>
        <taxon>Anthozoa</taxon>
        <taxon>Hexacorallia</taxon>
        <taxon>Scleractinia</taxon>
        <taxon>Caryophylliina</taxon>
        <taxon>Caryophylliidae</taxon>
        <taxon>Desmophyllum</taxon>
    </lineage>
</organism>
<dbReference type="SUPFAM" id="SSF82051">
    <property type="entry name" value="Obg GTP-binding protein N-terminal domain"/>
    <property type="match status" value="1"/>
</dbReference>
<dbReference type="OrthoDB" id="347018at2759"/>
<keyword evidence="2" id="KW-0690">Ribosome biogenesis</keyword>
<dbReference type="GO" id="GO:0003924">
    <property type="term" value="F:GTPase activity"/>
    <property type="evidence" value="ECO:0007669"/>
    <property type="project" value="InterPro"/>
</dbReference>
<dbReference type="GO" id="GO:0005739">
    <property type="term" value="C:mitochondrion"/>
    <property type="evidence" value="ECO:0007669"/>
    <property type="project" value="TreeGrafter"/>
</dbReference>
<proteinExistence type="inferred from homology"/>
<feature type="domain" description="Obg" evidence="7">
    <location>
        <begin position="22"/>
        <end position="176"/>
    </location>
</feature>
<dbReference type="InterPro" id="IPR005225">
    <property type="entry name" value="Small_GTP-bd"/>
</dbReference>
<dbReference type="PIRSF" id="PIRSF002401">
    <property type="entry name" value="GTP_bd_Obg/CgtA"/>
    <property type="match status" value="1"/>
</dbReference>
<feature type="region of interest" description="Disordered" evidence="5">
    <location>
        <begin position="42"/>
        <end position="61"/>
    </location>
</feature>
<dbReference type="AlphaFoldDB" id="A0A9W9Z425"/>
<accession>A0A9W9Z425</accession>
<dbReference type="InterPro" id="IPR036726">
    <property type="entry name" value="GTP1_OBG_dom_sf"/>
</dbReference>
<dbReference type="Pfam" id="PF01018">
    <property type="entry name" value="GTP1_OBG"/>
    <property type="match status" value="1"/>
</dbReference>
<keyword evidence="3" id="KW-0547">Nucleotide-binding</keyword>
<dbReference type="Pfam" id="PF01926">
    <property type="entry name" value="MMR_HSR1"/>
    <property type="match status" value="1"/>
</dbReference>
<evidence type="ECO:0000256" key="2">
    <source>
        <dbReference type="ARBA" id="ARBA00022517"/>
    </source>
</evidence>
<keyword evidence="4" id="KW-0342">GTP-binding</keyword>